<dbReference type="EMBL" id="KR011275">
    <property type="protein sequence ID" value="AKG59324.1"/>
    <property type="molecule type" value="Genomic_DNA"/>
</dbReference>
<organismHost>
    <name type="scientific">Homo sapiens</name>
    <name type="common">Human</name>
    <dbReference type="NCBI Taxonomy" id="9606"/>
</organismHost>
<gene>
    <name evidence="2" type="primary">US11</name>
</gene>
<feature type="compositionally biased region" description="Basic residues" evidence="1">
    <location>
        <begin position="30"/>
        <end position="39"/>
    </location>
</feature>
<accession>A0A0F7CWW4</accession>
<name>A0A0F7CWW4_HHV1</name>
<organism evidence="2">
    <name type="scientific">Human herpesvirus 1</name>
    <name type="common">HHV-1</name>
    <name type="synonym">Human herpes simplex virus 1</name>
    <dbReference type="NCBI Taxonomy" id="10298"/>
    <lineage>
        <taxon>Viruses</taxon>
        <taxon>Duplodnaviria</taxon>
        <taxon>Heunggongvirae</taxon>
        <taxon>Peploviricota</taxon>
        <taxon>Herviviricetes</taxon>
        <taxon>Herpesvirales</taxon>
        <taxon>Orthoherpesviridae</taxon>
        <taxon>Alphaherpesvirinae</taxon>
        <taxon>Simplexvirus</taxon>
        <taxon>Simplexvirus humanalpha1</taxon>
    </lineage>
</organism>
<feature type="compositionally biased region" description="Pro residues" evidence="1">
    <location>
        <begin position="1"/>
        <end position="12"/>
    </location>
</feature>
<reference evidence="2" key="1">
    <citation type="journal article" date="2015" name="J. Virol.">
        <title>Recombination Analysis of Herpes Simplex Virus 1 Reveals a Bias toward GC Content and the Inverted Repeat Regions.</title>
        <authorList>
            <person name="Lee K."/>
            <person name="Kolb A.W."/>
            <person name="Sverchkov Y."/>
            <person name="Cuellar J.A."/>
            <person name="Craven M."/>
            <person name="Brandt C.R."/>
        </authorList>
    </citation>
    <scope>NUCLEOTIDE SEQUENCE</scope>
    <source>
        <strain evidence="2">34L</strain>
    </source>
</reference>
<feature type="compositionally biased region" description="Polar residues" evidence="1">
    <location>
        <begin position="201"/>
        <end position="223"/>
    </location>
</feature>
<evidence type="ECO:0000256" key="1">
    <source>
        <dbReference type="SAM" id="MobiDB-lite"/>
    </source>
</evidence>
<feature type="region of interest" description="Disordered" evidence="1">
    <location>
        <begin position="1"/>
        <end position="231"/>
    </location>
</feature>
<proteinExistence type="predicted"/>
<feature type="compositionally biased region" description="Basic and acidic residues" evidence="1">
    <location>
        <begin position="90"/>
        <end position="126"/>
    </location>
</feature>
<evidence type="ECO:0000313" key="2">
    <source>
        <dbReference type="EMBL" id="AKG59324.1"/>
    </source>
</evidence>
<sequence length="231" mass="25042">MSQTQPPAPVGPGDPDVYLKGVPSAGMHPRGVHAPRGHPRMISGPPQRGDNDQAAGQCGDSGLLRVGADTTISKPSEAVRPPTIPRTPRVPREPRVPRPPREPREPRVPRAPRDPRVPRDPRDPRQPRSPTPVSQGAPVSPGAPDPTHPPRTTYGSRVCIARASMPPWRAQTPSPHKMERTLGPASGSTPWFASRPPEAQPTRTCGMTRAMSQPRMTQGSTLWTPGRLRTW</sequence>
<protein>
    <submittedName>
        <fullName evidence="2">Tegument protein US11</fullName>
    </submittedName>
</protein>